<dbReference type="InterPro" id="IPR007507">
    <property type="entry name" value="Glycos_transf_N"/>
</dbReference>
<proteinExistence type="inferred from homology"/>
<dbReference type="InterPro" id="IPR039901">
    <property type="entry name" value="Kdotransferase"/>
</dbReference>
<dbReference type="Pfam" id="PF04413">
    <property type="entry name" value="Glycos_transf_N"/>
    <property type="match status" value="1"/>
</dbReference>
<accession>A0ABM7PAZ1</accession>
<evidence type="ECO:0000256" key="2">
    <source>
        <dbReference type="ARBA" id="ARBA00012621"/>
    </source>
</evidence>
<reference evidence="9" key="1">
    <citation type="journal article" date="2022" name="Arch. Microbiol.">
        <title>Pseudodesulfovibrio sediminis sp. nov., a mesophilic and neutrophilic sulfate-reducing bacterium isolated from sediment of a brackish lake.</title>
        <authorList>
            <person name="Takahashi A."/>
            <person name="Kojima H."/>
            <person name="Watanabe M."/>
            <person name="Fukui M."/>
        </authorList>
    </citation>
    <scope>NUCLEOTIDE SEQUENCE</scope>
    <source>
        <strain evidence="9">SF6</strain>
    </source>
</reference>
<dbReference type="RefSeq" id="WP_229592155.1">
    <property type="nucleotide sequence ID" value="NZ_AP024485.1"/>
</dbReference>
<dbReference type="Gene3D" id="3.40.50.11720">
    <property type="entry name" value="3-Deoxy-D-manno-octulosonic-acid transferase, N-terminal domain"/>
    <property type="match status" value="1"/>
</dbReference>
<evidence type="ECO:0000256" key="3">
    <source>
        <dbReference type="ARBA" id="ARBA00019077"/>
    </source>
</evidence>
<evidence type="ECO:0000256" key="5">
    <source>
        <dbReference type="ARBA" id="ARBA00031445"/>
    </source>
</evidence>
<dbReference type="EMBL" id="AP024485">
    <property type="protein sequence ID" value="BCS90221.1"/>
    <property type="molecule type" value="Genomic_DNA"/>
</dbReference>
<sequence>MTTGVNLALKAYGLGWKAALPLLKLNSRLKEGWEQRTLTGGMPAQADIWMQAASGGEAYLAWEVLKNLTSPFKETLRVLATTNTLQGYQTLTRAAEEINGLKAGLAVQPWYFPFDDPAIMHRMVAHVRPKLALILETEIWPGFLSACKNAGTHILLANGRMTTKSLAGYLSWPGLFKALRPDSIMAMSEVDGRRFSTLFGSDNIHIMPNIKFDRMGAAGPGARKDNPLRDLIPQGETFVVFGSVRKEEEPEIRQLAAGLMRAKPDTILGLFPRHMHHIELWRKSLNQAGLNTLLRSHINGPVKPGTVILWDAFGELVPAYGLSKAAYVGGSLAPLGGQNFLEPLTCGVTPVTGPHWKNFAWVGREIIDSGLAIEASDWSDALDSLIKIIDSKADRRGVASRAKQYIKTRRGGAKAVCKQVADFFNKD</sequence>
<keyword evidence="7" id="KW-0448">Lipopolysaccharide biosynthesis</keyword>
<dbReference type="PANTHER" id="PTHR42755">
    <property type="entry name" value="3-DEOXY-MANNO-OCTULOSONATE CYTIDYLYLTRANSFERASE"/>
    <property type="match status" value="1"/>
</dbReference>
<dbReference type="Gene3D" id="3.40.50.2000">
    <property type="entry name" value="Glycogen Phosphorylase B"/>
    <property type="match status" value="1"/>
</dbReference>
<dbReference type="EC" id="2.4.99.12" evidence="2 7"/>
<dbReference type="PANTHER" id="PTHR42755:SF1">
    <property type="entry name" value="3-DEOXY-D-MANNO-OCTULOSONIC ACID TRANSFERASE, MITOCHONDRIAL-RELATED"/>
    <property type="match status" value="1"/>
</dbReference>
<keyword evidence="4 7" id="KW-0808">Transferase</keyword>
<evidence type="ECO:0000259" key="8">
    <source>
        <dbReference type="Pfam" id="PF04413"/>
    </source>
</evidence>
<dbReference type="GO" id="GO:0016740">
    <property type="term" value="F:transferase activity"/>
    <property type="evidence" value="ECO:0007669"/>
    <property type="project" value="UniProtKB-KW"/>
</dbReference>
<evidence type="ECO:0000256" key="1">
    <source>
        <dbReference type="ARBA" id="ARBA00004713"/>
    </source>
</evidence>
<evidence type="ECO:0000256" key="4">
    <source>
        <dbReference type="ARBA" id="ARBA00022679"/>
    </source>
</evidence>
<comment type="function">
    <text evidence="7">Involved in lipopolysaccharide (LPS) biosynthesis. Catalyzes the transfer of 3-deoxy-D-manno-octulosonate (Kdo) residue(s) from CMP-Kdo to lipid IV(A), the tetraacyldisaccharide-1,4'-bisphosphate precursor of lipid A.</text>
</comment>
<evidence type="ECO:0000256" key="7">
    <source>
        <dbReference type="RuleBase" id="RU365103"/>
    </source>
</evidence>
<keyword evidence="7" id="KW-0472">Membrane</keyword>
<keyword evidence="7" id="KW-1003">Cell membrane</keyword>
<protein>
    <recommendedName>
        <fullName evidence="3 7">3-deoxy-D-manno-octulosonic acid transferase</fullName>
        <shortName evidence="7">Kdo transferase</shortName>
        <ecNumber evidence="2 7">2.4.99.12</ecNumber>
    </recommendedName>
    <alternativeName>
        <fullName evidence="5 7">Lipid IV(A) 3-deoxy-D-manno-octulosonic acid transferase</fullName>
    </alternativeName>
</protein>
<evidence type="ECO:0000313" key="9">
    <source>
        <dbReference type="EMBL" id="BCS90221.1"/>
    </source>
</evidence>
<dbReference type="InterPro" id="IPR038107">
    <property type="entry name" value="Glycos_transf_N_sf"/>
</dbReference>
<comment type="subcellular location">
    <subcellularLocation>
        <location evidence="7">Cell membrane</location>
    </subcellularLocation>
</comment>
<name>A0ABM7PAZ1_9BACT</name>
<organism evidence="9 10">
    <name type="scientific">Pseudodesulfovibrio sediminis</name>
    <dbReference type="NCBI Taxonomy" id="2810563"/>
    <lineage>
        <taxon>Bacteria</taxon>
        <taxon>Pseudomonadati</taxon>
        <taxon>Thermodesulfobacteriota</taxon>
        <taxon>Desulfovibrionia</taxon>
        <taxon>Desulfovibrionales</taxon>
        <taxon>Desulfovibrionaceae</taxon>
    </lineage>
</organism>
<keyword evidence="10" id="KW-1185">Reference proteome</keyword>
<dbReference type="Proteomes" id="UP001053296">
    <property type="component" value="Chromosome"/>
</dbReference>
<comment type="catalytic activity">
    <reaction evidence="6 7">
        <text>lipid IVA (E. coli) + CMP-3-deoxy-beta-D-manno-octulosonate = alpha-Kdo-(2-&gt;6)-lipid IVA (E. coli) + CMP + H(+)</text>
        <dbReference type="Rhea" id="RHEA:28066"/>
        <dbReference type="ChEBI" id="CHEBI:15378"/>
        <dbReference type="ChEBI" id="CHEBI:58603"/>
        <dbReference type="ChEBI" id="CHEBI:60364"/>
        <dbReference type="ChEBI" id="CHEBI:60377"/>
        <dbReference type="ChEBI" id="CHEBI:85987"/>
        <dbReference type="EC" id="2.4.99.12"/>
    </reaction>
</comment>
<evidence type="ECO:0000313" key="10">
    <source>
        <dbReference type="Proteomes" id="UP001053296"/>
    </source>
</evidence>
<comment type="similarity">
    <text evidence="7">Belongs to the glycosyltransferase group 1 family.</text>
</comment>
<evidence type="ECO:0000256" key="6">
    <source>
        <dbReference type="ARBA" id="ARBA00049183"/>
    </source>
</evidence>
<feature type="domain" description="3-deoxy-D-manno-octulosonic-acid transferase N-terminal" evidence="8">
    <location>
        <begin position="32"/>
        <end position="213"/>
    </location>
</feature>
<gene>
    <name evidence="9" type="primary">kdtA</name>
    <name evidence="9" type="ORF">PSDVSF_34630</name>
</gene>
<comment type="pathway">
    <text evidence="1 7">Bacterial outer membrane biogenesis; LPS core biosynthesis.</text>
</comment>